<proteinExistence type="predicted"/>
<reference evidence="3 4" key="1">
    <citation type="journal article" date="2016" name="Fungal Biol.">
        <title>The genome of Xylona heveae provides a window into fungal endophytism.</title>
        <authorList>
            <person name="Gazis R."/>
            <person name="Kuo A."/>
            <person name="Riley R."/>
            <person name="LaButti K."/>
            <person name="Lipzen A."/>
            <person name="Lin J."/>
            <person name="Amirebrahimi M."/>
            <person name="Hesse C.N."/>
            <person name="Spatafora J.W."/>
            <person name="Henrissat B."/>
            <person name="Hainaut M."/>
            <person name="Grigoriev I.V."/>
            <person name="Hibbett D.S."/>
        </authorList>
    </citation>
    <scope>NUCLEOTIDE SEQUENCE [LARGE SCALE GENOMIC DNA]</scope>
    <source>
        <strain evidence="3 4">TC161</strain>
    </source>
</reference>
<feature type="compositionally biased region" description="Acidic residues" evidence="1">
    <location>
        <begin position="47"/>
        <end position="73"/>
    </location>
</feature>
<keyword evidence="2" id="KW-0812">Transmembrane</keyword>
<dbReference type="GeneID" id="28896314"/>
<dbReference type="InParanoid" id="A0A165G898"/>
<sequence>MAWVESIFSFTFSIFLFLFFPRYLQKECPRPCKNAVIELRVMKRNDDDYDDEGEGEGKDEDENEGGNEDEDAILEMTSEHGDAILDMMTSEHGEKDEIRCNDGTR</sequence>
<feature type="region of interest" description="Disordered" evidence="1">
    <location>
        <begin position="45"/>
        <end position="82"/>
    </location>
</feature>
<evidence type="ECO:0000256" key="1">
    <source>
        <dbReference type="SAM" id="MobiDB-lite"/>
    </source>
</evidence>
<keyword evidence="2" id="KW-1133">Transmembrane helix</keyword>
<keyword evidence="4" id="KW-1185">Reference proteome</keyword>
<keyword evidence="2" id="KW-0472">Membrane</keyword>
<protein>
    <submittedName>
        <fullName evidence="3">Uncharacterized protein</fullName>
    </submittedName>
</protein>
<evidence type="ECO:0000313" key="3">
    <source>
        <dbReference type="EMBL" id="KZF21857.1"/>
    </source>
</evidence>
<organism evidence="3 4">
    <name type="scientific">Xylona heveae (strain CBS 132557 / TC161)</name>
    <dbReference type="NCBI Taxonomy" id="1328760"/>
    <lineage>
        <taxon>Eukaryota</taxon>
        <taxon>Fungi</taxon>
        <taxon>Dikarya</taxon>
        <taxon>Ascomycota</taxon>
        <taxon>Pezizomycotina</taxon>
        <taxon>Xylonomycetes</taxon>
        <taxon>Xylonales</taxon>
        <taxon>Xylonaceae</taxon>
        <taxon>Xylona</taxon>
    </lineage>
</organism>
<name>A0A165G898_XYLHT</name>
<evidence type="ECO:0000256" key="2">
    <source>
        <dbReference type="SAM" id="Phobius"/>
    </source>
</evidence>
<dbReference type="AlphaFoldDB" id="A0A165G898"/>
<evidence type="ECO:0000313" key="4">
    <source>
        <dbReference type="Proteomes" id="UP000076632"/>
    </source>
</evidence>
<accession>A0A165G898</accession>
<gene>
    <name evidence="3" type="ORF">L228DRAFT_239790</name>
</gene>
<feature type="transmembrane region" description="Helical" evidence="2">
    <location>
        <begin position="6"/>
        <end position="24"/>
    </location>
</feature>
<dbReference type="Proteomes" id="UP000076632">
    <property type="component" value="Unassembled WGS sequence"/>
</dbReference>
<dbReference type="RefSeq" id="XP_018187412.1">
    <property type="nucleotide sequence ID" value="XM_018331177.1"/>
</dbReference>
<dbReference type="EMBL" id="KV407460">
    <property type="protein sequence ID" value="KZF21857.1"/>
    <property type="molecule type" value="Genomic_DNA"/>
</dbReference>